<organism evidence="4 5">
    <name type="scientific">Trypanosoma brucei gambiense (strain MHOM/CI/86/DAL972)</name>
    <dbReference type="NCBI Taxonomy" id="679716"/>
    <lineage>
        <taxon>Eukaryota</taxon>
        <taxon>Discoba</taxon>
        <taxon>Euglenozoa</taxon>
        <taxon>Kinetoplastea</taxon>
        <taxon>Metakinetoplastina</taxon>
        <taxon>Trypanosomatida</taxon>
        <taxon>Trypanosomatidae</taxon>
        <taxon>Trypanosoma</taxon>
    </lineage>
</organism>
<dbReference type="InterPro" id="IPR029000">
    <property type="entry name" value="Cyclophilin-like_dom_sf"/>
</dbReference>
<dbReference type="RefSeq" id="XP_011773911.1">
    <property type="nucleotide sequence ID" value="XM_011775609.1"/>
</dbReference>
<comment type="similarity">
    <text evidence="1">Belongs to the cyclophilin-type PPIase family.</text>
</comment>
<dbReference type="Gene3D" id="2.40.100.10">
    <property type="entry name" value="Cyclophilin-like"/>
    <property type="match status" value="1"/>
</dbReference>
<dbReference type="Pfam" id="PF00160">
    <property type="entry name" value="Pro_isomerase"/>
    <property type="match status" value="1"/>
</dbReference>
<dbReference type="AlphaFoldDB" id="C9ZQE6"/>
<evidence type="ECO:0000313" key="4">
    <source>
        <dbReference type="EMBL" id="CBH11626.1"/>
    </source>
</evidence>
<dbReference type="OrthoDB" id="408413at2759"/>
<gene>
    <name evidence="4" type="ORF">TbgDal_VI1040</name>
</gene>
<dbReference type="Proteomes" id="UP000002316">
    <property type="component" value="Chromosome 6"/>
</dbReference>
<dbReference type="PROSITE" id="PS50072">
    <property type="entry name" value="CSA_PPIASE_2"/>
    <property type="match status" value="1"/>
</dbReference>
<dbReference type="PANTHER" id="PTHR11071:SF561">
    <property type="entry name" value="PEPTIDYL-PROLYL CIS-TRANS ISOMERASE D-RELATED"/>
    <property type="match status" value="1"/>
</dbReference>
<proteinExistence type="inferred from homology"/>
<dbReference type="PRINTS" id="PR00153">
    <property type="entry name" value="CSAPPISMRASE"/>
</dbReference>
<feature type="domain" description="PPIase cyclophilin-type" evidence="3">
    <location>
        <begin position="67"/>
        <end position="229"/>
    </location>
</feature>
<evidence type="ECO:0000259" key="3">
    <source>
        <dbReference type="PROSITE" id="PS50072"/>
    </source>
</evidence>
<dbReference type="GO" id="GO:0005737">
    <property type="term" value="C:cytoplasm"/>
    <property type="evidence" value="ECO:0007669"/>
    <property type="project" value="TreeGrafter"/>
</dbReference>
<dbReference type="InterPro" id="IPR002130">
    <property type="entry name" value="Cyclophilin-type_PPIase_dom"/>
</dbReference>
<comment type="function">
    <text evidence="1">PPIases accelerate the folding of proteins. It catalyzes the cis-trans isomerization of proline imidic peptide bonds in oligopeptides.</text>
</comment>
<evidence type="ECO:0000256" key="2">
    <source>
        <dbReference type="SAM" id="MobiDB-lite"/>
    </source>
</evidence>
<dbReference type="GeneID" id="23861733"/>
<dbReference type="SUPFAM" id="SSF50891">
    <property type="entry name" value="Cyclophilin-like"/>
    <property type="match status" value="1"/>
</dbReference>
<reference evidence="5" key="1">
    <citation type="journal article" date="2010" name="PLoS Negl. Trop. Dis.">
        <title>The genome sequence of Trypanosoma brucei gambiense, causative agent of chronic human african trypanosomiasis.</title>
        <authorList>
            <person name="Jackson A.P."/>
            <person name="Sanders M."/>
            <person name="Berry A."/>
            <person name="McQuillan J."/>
            <person name="Aslett M.A."/>
            <person name="Quail M.A."/>
            <person name="Chukualim B."/>
            <person name="Capewell P."/>
            <person name="MacLeod A."/>
            <person name="Melville S.E."/>
            <person name="Gibson W."/>
            <person name="Barry J.D."/>
            <person name="Berriman M."/>
            <person name="Hertz-Fowler C."/>
        </authorList>
    </citation>
    <scope>NUCLEOTIDE SEQUENCE [LARGE SCALE GENOMIC DNA]</scope>
    <source>
        <strain evidence="5">MHOM/CI/86/DAL972</strain>
    </source>
</reference>
<dbReference type="EMBL" id="FN554969">
    <property type="protein sequence ID" value="CBH11626.1"/>
    <property type="molecule type" value="Genomic_DNA"/>
</dbReference>
<dbReference type="PANTHER" id="PTHR11071">
    <property type="entry name" value="PEPTIDYL-PROLYL CIS-TRANS ISOMERASE"/>
    <property type="match status" value="1"/>
</dbReference>
<dbReference type="VEuPathDB" id="TriTrypDB:Tbg972.6.1040"/>
<keyword evidence="1" id="KW-0697">Rotamase</keyword>
<dbReference type="FunFam" id="2.40.100.10:FF:000056">
    <property type="entry name" value="Peptidyl-prolyl cis-trans isomerase"/>
    <property type="match status" value="1"/>
</dbReference>
<accession>C9ZQE6</accession>
<dbReference type="GO" id="GO:0003755">
    <property type="term" value="F:peptidyl-prolyl cis-trans isomerase activity"/>
    <property type="evidence" value="ECO:0007669"/>
    <property type="project" value="UniProtKB-UniRule"/>
</dbReference>
<keyword evidence="1 4" id="KW-0413">Isomerase</keyword>
<feature type="region of interest" description="Disordered" evidence="2">
    <location>
        <begin position="1"/>
        <end position="36"/>
    </location>
</feature>
<protein>
    <recommendedName>
        <fullName evidence="1">Peptidyl-prolyl cis-trans isomerase</fullName>
        <shortName evidence="1">PPIase</shortName>
        <ecNumber evidence="1">5.2.1.8</ecNumber>
    </recommendedName>
</protein>
<dbReference type="GO" id="GO:0006457">
    <property type="term" value="P:protein folding"/>
    <property type="evidence" value="ECO:0007669"/>
    <property type="project" value="TreeGrafter"/>
</dbReference>
<comment type="catalytic activity">
    <reaction evidence="1">
        <text>[protein]-peptidylproline (omega=180) = [protein]-peptidylproline (omega=0)</text>
        <dbReference type="Rhea" id="RHEA:16237"/>
        <dbReference type="Rhea" id="RHEA-COMP:10747"/>
        <dbReference type="Rhea" id="RHEA-COMP:10748"/>
        <dbReference type="ChEBI" id="CHEBI:83833"/>
        <dbReference type="ChEBI" id="CHEBI:83834"/>
        <dbReference type="EC" id="5.2.1.8"/>
    </reaction>
</comment>
<evidence type="ECO:0000313" key="5">
    <source>
        <dbReference type="Proteomes" id="UP000002316"/>
    </source>
</evidence>
<dbReference type="KEGG" id="tbg:TbgDal_VI1040"/>
<dbReference type="EC" id="5.2.1.8" evidence="1"/>
<name>C9ZQE6_TRYB9</name>
<dbReference type="GO" id="GO:0016018">
    <property type="term" value="F:cyclosporin A binding"/>
    <property type="evidence" value="ECO:0007669"/>
    <property type="project" value="TreeGrafter"/>
</dbReference>
<sequence length="260" mass="28809">MSTTKLEGVRHSRRKKGDSRLQRPENDEDSATLQSRYDDVEERRLKEWENYQRSHRMKEEQNSCRAFLDMSIDDVLSGRLVFELFDDVVPRTVENFRALITGSCGIDTNTGVKLDYLGTQVHHVDHNNNIIVLGELDSFNLSSTGTPIADEGYRHRHTERGLLTMISEGPHTSGSVFGITLGPSPSLDFKQVVFGRAIDDLSLLEKLEAVPLDDVGRPVLPVTVSFCGALTGEKPPGRQQLLAAADDSASSEHVSCAGEE</sequence>
<evidence type="ECO:0000256" key="1">
    <source>
        <dbReference type="RuleBase" id="RU363019"/>
    </source>
</evidence>